<dbReference type="RefSeq" id="XP_013340010.1">
    <property type="nucleotide sequence ID" value="XM_013484556.1"/>
</dbReference>
<evidence type="ECO:0000313" key="3">
    <source>
        <dbReference type="Proteomes" id="UP000030641"/>
    </source>
</evidence>
<evidence type="ECO:0000256" key="1">
    <source>
        <dbReference type="SAM" id="MobiDB-lite"/>
    </source>
</evidence>
<dbReference type="InParanoid" id="A0A074YBN2"/>
<feature type="compositionally biased region" description="Basic and acidic residues" evidence="1">
    <location>
        <begin position="335"/>
        <end position="351"/>
    </location>
</feature>
<sequence>MADQLNMNNLSLGESQHAPRRSGGGEFDPSAYESVHARGSTRSPALGPALIAIALCATHRRFSDGAPSMNGHFDGPRLGEGGWGGALTFTPRGGNGFDRNVYGNFVQGGGGQWRDGKHIPGPSNPRIERELLGVPNDSNVQHSSINSEKPAWRGSSTTSWVRQLRGTERLSHEQRNSMTPTAYCTKVLLQSIQASKPDRHEVFARKSRHFAPRAVEQPCCYVFRQRHPSFGSLETSLVARSRQYKQPCESRRSARVWLVQGLYIDYPAFNAPTSDSNPTWASIAKVYVWGGEGGDVGPANAELEAYLFEGEHNRADTKGISNNEKNTDVGAAMRSDAHDARHAFHERRPSS</sequence>
<feature type="region of interest" description="Disordered" evidence="1">
    <location>
        <begin position="136"/>
        <end position="158"/>
    </location>
</feature>
<dbReference type="Proteomes" id="UP000030641">
    <property type="component" value="Unassembled WGS sequence"/>
</dbReference>
<protein>
    <submittedName>
        <fullName evidence="2">Uncharacterized protein</fullName>
    </submittedName>
</protein>
<dbReference type="AlphaFoldDB" id="A0A074YBN2"/>
<evidence type="ECO:0000313" key="2">
    <source>
        <dbReference type="EMBL" id="KEQ91567.1"/>
    </source>
</evidence>
<dbReference type="GeneID" id="25371811"/>
<feature type="compositionally biased region" description="Polar residues" evidence="1">
    <location>
        <begin position="136"/>
        <end position="147"/>
    </location>
</feature>
<feature type="compositionally biased region" description="Polar residues" evidence="1">
    <location>
        <begin position="1"/>
        <end position="14"/>
    </location>
</feature>
<dbReference type="STRING" id="1043005.A0A074YBN2"/>
<feature type="region of interest" description="Disordered" evidence="1">
    <location>
        <begin position="1"/>
        <end position="32"/>
    </location>
</feature>
<gene>
    <name evidence="2" type="ORF">AUEXF2481DRAFT_8436</name>
</gene>
<keyword evidence="3" id="KW-1185">Reference proteome</keyword>
<dbReference type="EMBL" id="KL584777">
    <property type="protein sequence ID" value="KEQ91567.1"/>
    <property type="molecule type" value="Genomic_DNA"/>
</dbReference>
<accession>A0A074YBN2</accession>
<name>A0A074YBN2_AURSE</name>
<proteinExistence type="predicted"/>
<feature type="region of interest" description="Disordered" evidence="1">
    <location>
        <begin position="316"/>
        <end position="351"/>
    </location>
</feature>
<reference evidence="2 3" key="1">
    <citation type="journal article" date="2014" name="BMC Genomics">
        <title>Genome sequencing of four Aureobasidium pullulans varieties: biotechnological potential, stress tolerance, and description of new species.</title>
        <authorList>
            <person name="Gostin Ar C."/>
            <person name="Ohm R.A."/>
            <person name="Kogej T."/>
            <person name="Sonjak S."/>
            <person name="Turk M."/>
            <person name="Zajc J."/>
            <person name="Zalar P."/>
            <person name="Grube M."/>
            <person name="Sun H."/>
            <person name="Han J."/>
            <person name="Sharma A."/>
            <person name="Chiniquy J."/>
            <person name="Ngan C.Y."/>
            <person name="Lipzen A."/>
            <person name="Barry K."/>
            <person name="Grigoriev I.V."/>
            <person name="Gunde-Cimerman N."/>
        </authorList>
    </citation>
    <scope>NUCLEOTIDE SEQUENCE [LARGE SCALE GENOMIC DNA]</scope>
    <source>
        <strain evidence="2 3">EXF-2481</strain>
    </source>
</reference>
<organism evidence="2 3">
    <name type="scientific">Aureobasidium subglaciale (strain EXF-2481)</name>
    <name type="common">Aureobasidium pullulans var. subglaciale</name>
    <dbReference type="NCBI Taxonomy" id="1043005"/>
    <lineage>
        <taxon>Eukaryota</taxon>
        <taxon>Fungi</taxon>
        <taxon>Dikarya</taxon>
        <taxon>Ascomycota</taxon>
        <taxon>Pezizomycotina</taxon>
        <taxon>Dothideomycetes</taxon>
        <taxon>Dothideomycetidae</taxon>
        <taxon>Dothideales</taxon>
        <taxon>Saccotheciaceae</taxon>
        <taxon>Aureobasidium</taxon>
    </lineage>
</organism>
<dbReference type="HOGENOM" id="CLU_789847_0_0_1"/>